<keyword evidence="3" id="KW-1185">Reference proteome</keyword>
<name>A0A9Q8SNK6_9PEZI</name>
<feature type="compositionally biased region" description="Basic and acidic residues" evidence="1">
    <location>
        <begin position="649"/>
        <end position="658"/>
    </location>
</feature>
<evidence type="ECO:0000256" key="1">
    <source>
        <dbReference type="SAM" id="MobiDB-lite"/>
    </source>
</evidence>
<accession>A0A9Q8SNK6</accession>
<dbReference type="AlphaFoldDB" id="A0A9Q8SNK6"/>
<feature type="compositionally biased region" description="Polar residues" evidence="1">
    <location>
        <begin position="633"/>
        <end position="643"/>
    </location>
</feature>
<evidence type="ECO:0000313" key="2">
    <source>
        <dbReference type="EMBL" id="UQC80548.1"/>
    </source>
</evidence>
<dbReference type="RefSeq" id="XP_049142178.1">
    <property type="nucleotide sequence ID" value="XM_049285035.1"/>
</dbReference>
<evidence type="ECO:0000313" key="3">
    <source>
        <dbReference type="Proteomes" id="UP000830671"/>
    </source>
</evidence>
<organism evidence="2 3">
    <name type="scientific">Colletotrichum lupini</name>
    <dbReference type="NCBI Taxonomy" id="145971"/>
    <lineage>
        <taxon>Eukaryota</taxon>
        <taxon>Fungi</taxon>
        <taxon>Dikarya</taxon>
        <taxon>Ascomycota</taxon>
        <taxon>Pezizomycotina</taxon>
        <taxon>Sordariomycetes</taxon>
        <taxon>Hypocreomycetidae</taxon>
        <taxon>Glomerellales</taxon>
        <taxon>Glomerellaceae</taxon>
        <taxon>Colletotrichum</taxon>
        <taxon>Colletotrichum acutatum species complex</taxon>
    </lineage>
</organism>
<dbReference type="EMBL" id="CP019475">
    <property type="protein sequence ID" value="UQC80548.1"/>
    <property type="molecule type" value="Genomic_DNA"/>
</dbReference>
<dbReference type="KEGG" id="clup:CLUP02_06031"/>
<dbReference type="Proteomes" id="UP000830671">
    <property type="component" value="Chromosome 3"/>
</dbReference>
<reference evidence="2" key="1">
    <citation type="journal article" date="2021" name="Mol. Plant Microbe Interact.">
        <title>Complete Genome Sequence of the Plant-Pathogenic Fungus Colletotrichum lupini.</title>
        <authorList>
            <person name="Baroncelli R."/>
            <person name="Pensec F."/>
            <person name="Da Lio D."/>
            <person name="Boufleur T."/>
            <person name="Vicente I."/>
            <person name="Sarrocco S."/>
            <person name="Picot A."/>
            <person name="Baraldi E."/>
            <person name="Sukno S."/>
            <person name="Thon M."/>
            <person name="Le Floch G."/>
        </authorList>
    </citation>
    <scope>NUCLEOTIDE SEQUENCE</scope>
    <source>
        <strain evidence="2">IMI 504893</strain>
    </source>
</reference>
<feature type="region of interest" description="Disordered" evidence="1">
    <location>
        <begin position="621"/>
        <end position="658"/>
    </location>
</feature>
<proteinExistence type="predicted"/>
<sequence>MDRAVTFHDQKPRRPGQIVTMFLRTFAGVWVKAIGRFGLIYQVPPYQSAKQVGLANDRGYCGVSVYSFAAQPQHLKSTGQLDVTVLGHVERVCCKTQAFRLRVYGRACAVLEPDAACQTLEQTKTQMESVCLMAGMYECTEKGSVGQRCKRKIRVEGVSVRPRTKVPSVWSATAPAGPRTDHDVVGAVLKFGLTADFPLPKHLSEGSGLGERAIIRDGDSVEFEGIHSWMTSTYLEQSRAAPLHILSTNRQAVYAAFLATLVNTESKPEEAVQPFSQQNIGYSAYPRRPGCSSPVFEVCEAATILAAFDLETPCARNLVYAVCAAAKLPEVRRGLEELGIVDDATSELVRAFAKSETSTASRRPNCVPWPGFGRPGSIIDSGPLVKHGVSGKSSGEKNDMIPRGVWEMQNTEDYMWESGENLKQSGILRTTGNMRSPRNTPSPVGYTRLSCKGRDGKMQDTSEMSMDVFLWRFSFDECPWVAASLVQRYNLTSCAECFRQRLVLRLRNLGLFLIEGPKGPITLPIHTVGAWGRVPRLWSSLVRDRGMPHEQWAVQSSECLATLAVWSPFRWAVVNVAVVPLLRTHFKGPFRVPTALASSLLWEASFCCVFAVIRVIRTDAASPGRQGDDENQDSIVNRQNSGFGSSGEAEVHNAHHND</sequence>
<gene>
    <name evidence="2" type="ORF">CLUP02_06031</name>
</gene>
<dbReference type="GeneID" id="73340045"/>
<protein>
    <submittedName>
        <fullName evidence="2">Uncharacterized protein</fullName>
    </submittedName>
</protein>